<comment type="cofactor">
    <cofactor evidence="2 5 6">
        <name>pyridoxal 5'-phosphate</name>
        <dbReference type="ChEBI" id="CHEBI:597326"/>
    </cofactor>
</comment>
<dbReference type="GO" id="GO:0030170">
    <property type="term" value="F:pyridoxal phosphate binding"/>
    <property type="evidence" value="ECO:0007669"/>
    <property type="project" value="UniProtKB-UniRule"/>
</dbReference>
<dbReference type="InterPro" id="IPR000821">
    <property type="entry name" value="Ala_racemase"/>
</dbReference>
<dbReference type="InterPro" id="IPR020622">
    <property type="entry name" value="Ala_racemase_pyridoxalP-BS"/>
</dbReference>
<evidence type="ECO:0000256" key="6">
    <source>
        <dbReference type="PIRSR" id="PIRSR600821-50"/>
    </source>
</evidence>
<proteinExistence type="inferred from homology"/>
<keyword evidence="3 5" id="KW-0663">Pyridoxal phosphate</keyword>
<dbReference type="InterPro" id="IPR029066">
    <property type="entry name" value="PLP-binding_barrel"/>
</dbReference>
<keyword evidence="4 5" id="KW-0413">Isomerase</keyword>
<reference evidence="9" key="1">
    <citation type="submission" date="2022-07" db="EMBL/GenBank/DDBJ databases">
        <title>Characterization of the Novel Bacterium Alteromonas immobilis LMIT006 and Alteromonas gregis LMIT007.</title>
        <authorList>
            <person name="Lin X."/>
        </authorList>
    </citation>
    <scope>NUCLEOTIDE SEQUENCE</scope>
    <source>
        <strain evidence="9">LMIT007</strain>
    </source>
</reference>
<evidence type="ECO:0000256" key="5">
    <source>
        <dbReference type="HAMAP-Rule" id="MF_01201"/>
    </source>
</evidence>
<dbReference type="PRINTS" id="PR00992">
    <property type="entry name" value="ALARACEMASE"/>
</dbReference>
<dbReference type="HAMAP" id="MF_01201">
    <property type="entry name" value="Ala_racemase"/>
    <property type="match status" value="1"/>
</dbReference>
<protein>
    <recommendedName>
        <fullName evidence="5">Alanine racemase</fullName>
        <ecNumber evidence="5">5.1.1.1</ecNumber>
    </recommendedName>
</protein>
<comment type="function">
    <text evidence="5">Catalyzes the interconversion of L-alanine and D-alanine. May also act on other amino acids.</text>
</comment>
<dbReference type="Proteomes" id="UP001165413">
    <property type="component" value="Unassembled WGS sequence"/>
</dbReference>
<dbReference type="CDD" id="cd00430">
    <property type="entry name" value="PLPDE_III_AR"/>
    <property type="match status" value="1"/>
</dbReference>
<evidence type="ECO:0000313" key="9">
    <source>
        <dbReference type="EMBL" id="MCP3428621.1"/>
    </source>
</evidence>
<dbReference type="InterPro" id="IPR001608">
    <property type="entry name" value="Ala_racemase_N"/>
</dbReference>
<comment type="similarity">
    <text evidence="5">Belongs to the alanine racemase family.</text>
</comment>
<evidence type="ECO:0000256" key="2">
    <source>
        <dbReference type="ARBA" id="ARBA00001933"/>
    </source>
</evidence>
<feature type="active site" description="Proton acceptor; specific for D-alanine" evidence="5">
    <location>
        <position position="48"/>
    </location>
</feature>
<comment type="pathway">
    <text evidence="5">Amino-acid biosynthesis; D-alanine biosynthesis; D-alanine from L-alanine: step 1/1.</text>
</comment>
<sequence length="394" mass="43718">MAFNTAKLDNLKQIRSAWVEIDHSQLRENFSIIQKYAPPHCQRLCVVKDNAYGHGSVLMAKEAIRAGYSYLSVETIGEAVTLRENGIEAPILLFGEPSIEEMRAALVLEMTVCINSIEQANTYLSCIREYQAQHPDVPFSPKPVHIEVDSGMSRWGVRWTEAMSVVDYLHAHAEHIALEGIMSHFAMSDEADKSYALLQLNRFTSVLDQVQASGITIPLIHMSNTGGVLDLPSAHFTMVRTGILPTGVYPSLVCNQYPGLRPVLSVKCKITTLRQLEVGDKVGYGMHFTAEKPMQIAVLPIGYGDGYPRVRNNGYVLIRGTKCPTVGGNAMDAMMVDVSHLPAVALNDEVVLMGGQGKEWIDPRDLVPWKKTVCYEILTGWRARLPRKLVNIPD</sequence>
<dbReference type="SUPFAM" id="SSF50621">
    <property type="entry name" value="Alanine racemase C-terminal domain-like"/>
    <property type="match status" value="1"/>
</dbReference>
<dbReference type="GO" id="GO:0008784">
    <property type="term" value="F:alanine racemase activity"/>
    <property type="evidence" value="ECO:0007669"/>
    <property type="project" value="UniProtKB-UniRule"/>
</dbReference>
<name>A0AA42BPN8_9ALTE</name>
<feature type="domain" description="Alanine racemase C-terminal" evidence="8">
    <location>
        <begin position="263"/>
        <end position="390"/>
    </location>
</feature>
<dbReference type="FunFam" id="3.20.20.10:FF:000002">
    <property type="entry name" value="Alanine racemase"/>
    <property type="match status" value="1"/>
</dbReference>
<feature type="binding site" evidence="5 7">
    <location>
        <position position="154"/>
    </location>
    <ligand>
        <name>substrate</name>
    </ligand>
</feature>
<dbReference type="Gene3D" id="2.40.37.10">
    <property type="entry name" value="Lyase, Ornithine Decarboxylase, Chain A, domain 1"/>
    <property type="match status" value="1"/>
</dbReference>
<gene>
    <name evidence="9" type="primary">alr</name>
    <name evidence="9" type="ORF">NLF92_06645</name>
</gene>
<evidence type="ECO:0000256" key="7">
    <source>
        <dbReference type="PIRSR" id="PIRSR600821-52"/>
    </source>
</evidence>
<dbReference type="NCBIfam" id="TIGR00492">
    <property type="entry name" value="alr"/>
    <property type="match status" value="1"/>
</dbReference>
<evidence type="ECO:0000256" key="1">
    <source>
        <dbReference type="ARBA" id="ARBA00000316"/>
    </source>
</evidence>
<evidence type="ECO:0000259" key="8">
    <source>
        <dbReference type="SMART" id="SM01005"/>
    </source>
</evidence>
<feature type="modified residue" description="N6-(pyridoxal phosphate)lysine" evidence="5 6">
    <location>
        <position position="48"/>
    </location>
</feature>
<dbReference type="AlphaFoldDB" id="A0AA42BPN8"/>
<accession>A0AA42BPN8</accession>
<dbReference type="Pfam" id="PF00842">
    <property type="entry name" value="Ala_racemase_C"/>
    <property type="match status" value="1"/>
</dbReference>
<organism evidence="9 10">
    <name type="scientific">Opacimonas viscosa</name>
    <dbReference type="NCBI Taxonomy" id="2961944"/>
    <lineage>
        <taxon>Bacteria</taxon>
        <taxon>Pseudomonadati</taxon>
        <taxon>Pseudomonadota</taxon>
        <taxon>Gammaproteobacteria</taxon>
        <taxon>Alteromonadales</taxon>
        <taxon>Alteromonadaceae</taxon>
        <taxon>Opacimonas</taxon>
    </lineage>
</organism>
<dbReference type="SMART" id="SM01005">
    <property type="entry name" value="Ala_racemase_C"/>
    <property type="match status" value="1"/>
</dbReference>
<comment type="caution">
    <text evidence="9">The sequence shown here is derived from an EMBL/GenBank/DDBJ whole genome shotgun (WGS) entry which is preliminary data.</text>
</comment>
<dbReference type="GO" id="GO:0030632">
    <property type="term" value="P:D-alanine biosynthetic process"/>
    <property type="evidence" value="ECO:0007669"/>
    <property type="project" value="UniProtKB-UniRule"/>
</dbReference>
<dbReference type="EC" id="5.1.1.1" evidence="5"/>
<dbReference type="Gene3D" id="3.20.20.10">
    <property type="entry name" value="Alanine racemase"/>
    <property type="match status" value="1"/>
</dbReference>
<evidence type="ECO:0000256" key="3">
    <source>
        <dbReference type="ARBA" id="ARBA00022898"/>
    </source>
</evidence>
<feature type="active site" description="Proton acceptor; specific for L-alanine" evidence="5">
    <location>
        <position position="284"/>
    </location>
</feature>
<feature type="binding site" evidence="5 7">
    <location>
        <position position="331"/>
    </location>
    <ligand>
        <name>substrate</name>
    </ligand>
</feature>
<dbReference type="PANTHER" id="PTHR30511">
    <property type="entry name" value="ALANINE RACEMASE"/>
    <property type="match status" value="1"/>
</dbReference>
<dbReference type="RefSeq" id="WP_254100066.1">
    <property type="nucleotide sequence ID" value="NZ_JANATA010000009.1"/>
</dbReference>
<evidence type="ECO:0000313" key="10">
    <source>
        <dbReference type="Proteomes" id="UP001165413"/>
    </source>
</evidence>
<dbReference type="Pfam" id="PF01168">
    <property type="entry name" value="Ala_racemase_N"/>
    <property type="match status" value="1"/>
</dbReference>
<evidence type="ECO:0000256" key="4">
    <source>
        <dbReference type="ARBA" id="ARBA00023235"/>
    </source>
</evidence>
<keyword evidence="10" id="KW-1185">Reference proteome</keyword>
<dbReference type="InterPro" id="IPR011079">
    <property type="entry name" value="Ala_racemase_C"/>
</dbReference>
<dbReference type="InterPro" id="IPR009006">
    <property type="entry name" value="Ala_racemase/Decarboxylase_C"/>
</dbReference>
<dbReference type="PROSITE" id="PS00395">
    <property type="entry name" value="ALANINE_RACEMASE"/>
    <property type="match status" value="1"/>
</dbReference>
<dbReference type="GO" id="GO:0005829">
    <property type="term" value="C:cytosol"/>
    <property type="evidence" value="ECO:0007669"/>
    <property type="project" value="TreeGrafter"/>
</dbReference>
<comment type="catalytic activity">
    <reaction evidence="1 5">
        <text>L-alanine = D-alanine</text>
        <dbReference type="Rhea" id="RHEA:20249"/>
        <dbReference type="ChEBI" id="CHEBI:57416"/>
        <dbReference type="ChEBI" id="CHEBI:57972"/>
        <dbReference type="EC" id="5.1.1.1"/>
    </reaction>
</comment>
<dbReference type="SUPFAM" id="SSF51419">
    <property type="entry name" value="PLP-binding barrel"/>
    <property type="match status" value="1"/>
</dbReference>
<dbReference type="PANTHER" id="PTHR30511:SF0">
    <property type="entry name" value="ALANINE RACEMASE, CATABOLIC-RELATED"/>
    <property type="match status" value="1"/>
</dbReference>
<dbReference type="EMBL" id="JANATA010000009">
    <property type="protein sequence ID" value="MCP3428621.1"/>
    <property type="molecule type" value="Genomic_DNA"/>
</dbReference>